<keyword evidence="2" id="KW-1185">Reference proteome</keyword>
<evidence type="ECO:0008006" key="3">
    <source>
        <dbReference type="Google" id="ProtNLM"/>
    </source>
</evidence>
<evidence type="ECO:0000313" key="1">
    <source>
        <dbReference type="EMBL" id="GAA5033948.1"/>
    </source>
</evidence>
<name>A0ABP9JLQ9_9MICO</name>
<protein>
    <recommendedName>
        <fullName evidence="3">PhiRv1 phage protein</fullName>
    </recommendedName>
</protein>
<proteinExistence type="predicted"/>
<accession>A0ABP9JLQ9</accession>
<dbReference type="Proteomes" id="UP001500427">
    <property type="component" value="Unassembled WGS sequence"/>
</dbReference>
<sequence length="67" mass="7408">MQNHVINARNRVANLVKSGNHDAAHEARRDLAAAKIHRYVEQVLRSAPPLTDEQKNSLASLLLDGGR</sequence>
<evidence type="ECO:0000313" key="2">
    <source>
        <dbReference type="Proteomes" id="UP001500427"/>
    </source>
</evidence>
<dbReference type="EMBL" id="BAABIW010000024">
    <property type="protein sequence ID" value="GAA5033948.1"/>
    <property type="molecule type" value="Genomic_DNA"/>
</dbReference>
<reference evidence="2" key="1">
    <citation type="journal article" date="2019" name="Int. J. Syst. Evol. Microbiol.">
        <title>The Global Catalogue of Microorganisms (GCM) 10K type strain sequencing project: providing services to taxonomists for standard genome sequencing and annotation.</title>
        <authorList>
            <consortium name="The Broad Institute Genomics Platform"/>
            <consortium name="The Broad Institute Genome Sequencing Center for Infectious Disease"/>
            <person name="Wu L."/>
            <person name="Ma J."/>
        </authorList>
    </citation>
    <scope>NUCLEOTIDE SEQUENCE [LARGE SCALE GENOMIC DNA]</scope>
    <source>
        <strain evidence="2">JCM 17687</strain>
    </source>
</reference>
<comment type="caution">
    <text evidence="1">The sequence shown here is derived from an EMBL/GenBank/DDBJ whole genome shotgun (WGS) entry which is preliminary data.</text>
</comment>
<dbReference type="RefSeq" id="WP_345508731.1">
    <property type="nucleotide sequence ID" value="NZ_BAABIW010000024.1"/>
</dbReference>
<gene>
    <name evidence="1" type="ORF">GCM10023258_34240</name>
</gene>
<organism evidence="1 2">
    <name type="scientific">Terrabacter aeriphilus</name>
    <dbReference type="NCBI Taxonomy" id="515662"/>
    <lineage>
        <taxon>Bacteria</taxon>
        <taxon>Bacillati</taxon>
        <taxon>Actinomycetota</taxon>
        <taxon>Actinomycetes</taxon>
        <taxon>Micrococcales</taxon>
        <taxon>Intrasporangiaceae</taxon>
        <taxon>Terrabacter</taxon>
    </lineage>
</organism>